<dbReference type="EMBL" id="CP113520">
    <property type="protein sequence ID" value="WAJ29170.1"/>
    <property type="molecule type" value="Genomic_DNA"/>
</dbReference>
<evidence type="ECO:0000313" key="2">
    <source>
        <dbReference type="Proteomes" id="UP001163223"/>
    </source>
</evidence>
<protein>
    <submittedName>
        <fullName evidence="1">Glycosyltransferase family 1 protein</fullName>
    </submittedName>
</protein>
<accession>A0ACD4NQF7</accession>
<sequence length="368" mass="40628">MRPIVFNGKFYGAGLNGVHRVADRMIREVDALLAATDPASRPAASLILPTRRDWTPELTTIRLEEDPKATSQVWEQFTLPRRAKGAVLVNLCNLAPVLHRSKLLMLHDVQFLFSDSSYPARQRWGYRLITPWMARTSREVLTVSEFSRQMLDLCRVSPRERTVVIHNGVDHLREEAAQAGVIERLGLSNRPFAVHIGSPKAYKNTGVLAKAFSDDRLGDVVPVIVGTTEAALAKVGIAMPPRTVFAGRVSDGELRSLYEHALCVLMPSRTEGFGLPPLEAMSVGCPAVIAPAGAMPEVCRDAVLYADVDAVSDWIAAVRRLRDEPGLREERIRRGRERAGAFLWSAAGARLFERILLAARDDVPSGRP</sequence>
<organism evidence="1 2">
    <name type="scientific">Antarcticirhabdus aurantiaca</name>
    <dbReference type="NCBI Taxonomy" id="2606717"/>
    <lineage>
        <taxon>Bacteria</taxon>
        <taxon>Pseudomonadati</taxon>
        <taxon>Pseudomonadota</taxon>
        <taxon>Alphaproteobacteria</taxon>
        <taxon>Hyphomicrobiales</taxon>
        <taxon>Aurantimonadaceae</taxon>
        <taxon>Antarcticirhabdus</taxon>
    </lineage>
</organism>
<evidence type="ECO:0000313" key="1">
    <source>
        <dbReference type="EMBL" id="WAJ29170.1"/>
    </source>
</evidence>
<keyword evidence="2" id="KW-1185">Reference proteome</keyword>
<name>A0ACD4NQF7_9HYPH</name>
<dbReference type="Proteomes" id="UP001163223">
    <property type="component" value="Chromosome"/>
</dbReference>
<proteinExistence type="predicted"/>
<gene>
    <name evidence="1" type="ORF">OXU80_02695</name>
</gene>
<reference evidence="1" key="1">
    <citation type="submission" date="2022-11" db="EMBL/GenBank/DDBJ databases">
        <title>beta-Carotene-producing bacterium, Jeongeuplla avenae sp. nov., alleviates the salt stress of Arabidopsis seedlings.</title>
        <authorList>
            <person name="Jiang L."/>
            <person name="Lee J."/>
        </authorList>
    </citation>
    <scope>NUCLEOTIDE SEQUENCE</scope>
    <source>
        <strain evidence="1">DY_R2A_6</strain>
    </source>
</reference>